<feature type="compositionally biased region" description="Polar residues" evidence="1">
    <location>
        <begin position="50"/>
        <end position="63"/>
    </location>
</feature>
<feature type="compositionally biased region" description="Low complexity" evidence="1">
    <location>
        <begin position="64"/>
        <end position="78"/>
    </location>
</feature>
<gene>
    <name evidence="2" type="ORF">HY544_00430</name>
</gene>
<protein>
    <submittedName>
        <fullName evidence="2">Uncharacterized protein</fullName>
    </submittedName>
</protein>
<feature type="compositionally biased region" description="Polar residues" evidence="1">
    <location>
        <begin position="113"/>
        <end position="127"/>
    </location>
</feature>
<feature type="region of interest" description="Disordered" evidence="1">
    <location>
        <begin position="49"/>
        <end position="133"/>
    </location>
</feature>
<evidence type="ECO:0000313" key="3">
    <source>
        <dbReference type="Proteomes" id="UP000732298"/>
    </source>
</evidence>
<organism evidence="2 3">
    <name type="scientific">Candidatus Iainarchaeum sp</name>
    <dbReference type="NCBI Taxonomy" id="3101447"/>
    <lineage>
        <taxon>Archaea</taxon>
        <taxon>Candidatus Iainarchaeota</taxon>
        <taxon>Candidatus Iainarchaeia</taxon>
        <taxon>Candidatus Iainarchaeales</taxon>
        <taxon>Candidatus Iainarchaeaceae</taxon>
        <taxon>Candidatus Iainarchaeum</taxon>
    </lineage>
</organism>
<feature type="compositionally biased region" description="Polar residues" evidence="1">
    <location>
        <begin position="79"/>
        <end position="105"/>
    </location>
</feature>
<dbReference type="AlphaFoldDB" id="A0A8T3YLL6"/>
<proteinExistence type="predicted"/>
<dbReference type="EMBL" id="JACQPB010000004">
    <property type="protein sequence ID" value="MBI4209958.1"/>
    <property type="molecule type" value="Genomic_DNA"/>
</dbReference>
<dbReference type="Proteomes" id="UP000732298">
    <property type="component" value="Unassembled WGS sequence"/>
</dbReference>
<name>A0A8T3YLL6_9ARCH</name>
<reference evidence="2" key="1">
    <citation type="submission" date="2020-07" db="EMBL/GenBank/DDBJ databases">
        <title>Huge and variable diversity of episymbiotic CPR bacteria and DPANN archaea in groundwater ecosystems.</title>
        <authorList>
            <person name="He C.Y."/>
            <person name="Keren R."/>
            <person name="Whittaker M."/>
            <person name="Farag I.F."/>
            <person name="Doudna J."/>
            <person name="Cate J.H.D."/>
            <person name="Banfield J.F."/>
        </authorList>
    </citation>
    <scope>NUCLEOTIDE SEQUENCE</scope>
    <source>
        <strain evidence="2">NC_groundwater_1296_Ag_S-0.2um_52_80</strain>
    </source>
</reference>
<sequence>MKKKLITAAVILLVLTMPAAHAALGKQHFPKENKQKSFLDWLWSRIRGQGASNPQQPAIASNNQQQPAIIRPAPQAQQGRENNSQKQAETGQQPMQNAEQHTATEGQRAMPEPNSTNAEKTGRNEQGNAEKIAEKVERAEKRIERIEKSIDVLRKIRLA</sequence>
<evidence type="ECO:0000313" key="2">
    <source>
        <dbReference type="EMBL" id="MBI4209958.1"/>
    </source>
</evidence>
<evidence type="ECO:0000256" key="1">
    <source>
        <dbReference type="SAM" id="MobiDB-lite"/>
    </source>
</evidence>
<comment type="caution">
    <text evidence="2">The sequence shown here is derived from an EMBL/GenBank/DDBJ whole genome shotgun (WGS) entry which is preliminary data.</text>
</comment>
<accession>A0A8T3YLL6</accession>